<dbReference type="PANTHER" id="PTHR46369">
    <property type="entry name" value="PROTEIN CELLULOSE SYNTHASE INTERACTIVE 1"/>
    <property type="match status" value="1"/>
</dbReference>
<dbReference type="EMBL" id="AM459773">
    <property type="protein sequence ID" value="CAN78976.1"/>
    <property type="molecule type" value="Genomic_DNA"/>
</dbReference>
<sequence length="547" mass="60813">MVYGSNHQLIETCICVLTKLGKDRTLLKLVMVKASIIDKCLELLPVAPSSLCSSIAELFRTLTYSSAISKGLAVARIVEPSFMVLLRPDFSMWGQHSALQVLVNILEKSQSLATLKLTPSQPYVHPHREVTNHADYLRVPHQMGFPNQLLANSGSAITHQQICDNASGANGEDDIPSNNQNFLFPKDLLILDDTIPETVQTEPVVVAAAVASRAGNFVKMKATDVNLNGIGNGNLCSDGDYKNAVFIFGDRSKESCAFLERMAYMKKRVGQFAWSLEQGNAFAMQSLTDDEYFCFALVARRFQGPFVITALFREFAESYSSLEVHETTSTCSFLMSIEGHNPSGCYLTPSKALYPILVSTSVEALTAAFKQKHRWRYLDFSVLGFLKGFYLNEASWINDALKNDSKINSRVGLKTKLKVADKKTISAPLLHLEVNPESNVYSFEEMLLEIISGKVFYNEKPGPRVNHASEYLNDKKELFLIVSCVQKQISRLSECYWSQEIFPKKGQGTLDIVKANCIDLQVSAAGKSYFKKISLKAGNIFKESLGH</sequence>
<organism evidence="1">
    <name type="scientific">Vitis vinifera</name>
    <name type="common">Grape</name>
    <dbReference type="NCBI Taxonomy" id="29760"/>
    <lineage>
        <taxon>Eukaryota</taxon>
        <taxon>Viridiplantae</taxon>
        <taxon>Streptophyta</taxon>
        <taxon>Embryophyta</taxon>
        <taxon>Tracheophyta</taxon>
        <taxon>Spermatophyta</taxon>
        <taxon>Magnoliopsida</taxon>
        <taxon>eudicotyledons</taxon>
        <taxon>Gunneridae</taxon>
        <taxon>Pentapetalae</taxon>
        <taxon>rosids</taxon>
        <taxon>Vitales</taxon>
        <taxon>Vitaceae</taxon>
        <taxon>Viteae</taxon>
        <taxon>Vitis</taxon>
    </lineage>
</organism>
<dbReference type="GO" id="GO:0051211">
    <property type="term" value="P:anisotropic cell growth"/>
    <property type="evidence" value="ECO:0007669"/>
    <property type="project" value="InterPro"/>
</dbReference>
<evidence type="ECO:0000313" key="1">
    <source>
        <dbReference type="EMBL" id="CAN78976.1"/>
    </source>
</evidence>
<dbReference type="GO" id="GO:0008017">
    <property type="term" value="F:microtubule binding"/>
    <property type="evidence" value="ECO:0007669"/>
    <property type="project" value="InterPro"/>
</dbReference>
<gene>
    <name evidence="1" type="ORF">VITISV_035748</name>
</gene>
<dbReference type="PANTHER" id="PTHR46369:SF1">
    <property type="entry name" value="PROTEIN CELLULOSE SYNTHASE INTERACTIVE 3"/>
    <property type="match status" value="1"/>
</dbReference>
<dbReference type="GO" id="GO:0010330">
    <property type="term" value="C:cellulose synthase complex"/>
    <property type="evidence" value="ECO:0007669"/>
    <property type="project" value="InterPro"/>
</dbReference>
<dbReference type="ExpressionAtlas" id="A5BHJ9">
    <property type="expression patterns" value="baseline and differential"/>
</dbReference>
<reference evidence="1" key="1">
    <citation type="journal article" date="2007" name="PLoS ONE">
        <title>The first genome sequence of an elite grapevine cultivar (Pinot noir Vitis vinifera L.): coping with a highly heterozygous genome.</title>
        <authorList>
            <person name="Velasco R."/>
            <person name="Zharkikh A."/>
            <person name="Troggio M."/>
            <person name="Cartwright D.A."/>
            <person name="Cestaro A."/>
            <person name="Pruss D."/>
            <person name="Pindo M."/>
            <person name="FitzGerald L.M."/>
            <person name="Vezzulli S."/>
            <person name="Reid J."/>
            <person name="Malacarne G."/>
            <person name="Iliev D."/>
            <person name="Coppola G."/>
            <person name="Wardell B."/>
            <person name="Micheletti D."/>
            <person name="Macalma T."/>
            <person name="Facci M."/>
            <person name="Mitchell J.T."/>
            <person name="Perazzolli M."/>
            <person name="Eldredge G."/>
            <person name="Gatto P."/>
            <person name="Oyzerski R."/>
            <person name="Moretto M."/>
            <person name="Gutin N."/>
            <person name="Stefanini M."/>
            <person name="Chen Y."/>
            <person name="Segala C."/>
            <person name="Davenport C."/>
            <person name="Dematte L."/>
            <person name="Mraz A."/>
            <person name="Battilana J."/>
            <person name="Stormo K."/>
            <person name="Costa F."/>
            <person name="Tao Q."/>
            <person name="Si-Ammour A."/>
            <person name="Harkins T."/>
            <person name="Lackey A."/>
            <person name="Perbost C."/>
            <person name="Taillon B."/>
            <person name="Stella A."/>
            <person name="Solovyev V."/>
            <person name="Fawcett J.A."/>
            <person name="Sterck L."/>
            <person name="Vandepoele K."/>
            <person name="Grando S.M."/>
            <person name="Toppo S."/>
            <person name="Moser C."/>
            <person name="Lanchbury J."/>
            <person name="Bogden R."/>
            <person name="Skolnick M."/>
            <person name="Sgaramella V."/>
            <person name="Bhatnagar S.K."/>
            <person name="Fontana P."/>
            <person name="Gutin A."/>
            <person name="Van de Peer Y."/>
            <person name="Salamini F."/>
            <person name="Viola R."/>
        </authorList>
    </citation>
    <scope>NUCLEOTIDE SEQUENCE</scope>
</reference>
<dbReference type="AlphaFoldDB" id="A5BHJ9"/>
<proteinExistence type="predicted"/>
<name>A5BHJ9_VITVI</name>
<dbReference type="InterPro" id="IPR044297">
    <property type="entry name" value="CSI1/2/3"/>
</dbReference>
<dbReference type="GO" id="GO:2001006">
    <property type="term" value="P:regulation of cellulose biosynthetic process"/>
    <property type="evidence" value="ECO:0007669"/>
    <property type="project" value="InterPro"/>
</dbReference>
<protein>
    <submittedName>
        <fullName evidence="1">Uncharacterized protein</fullName>
    </submittedName>
</protein>
<accession>A5BHJ9</accession>